<dbReference type="Pfam" id="PF19168">
    <property type="entry name" value="DUF5850"/>
    <property type="match status" value="1"/>
</dbReference>
<dbReference type="AlphaFoldDB" id="A0A6C0HDT5"/>
<name>A0A6C0HDT5_9ZZZZ</name>
<protein>
    <submittedName>
        <fullName evidence="1">Uncharacterized protein</fullName>
    </submittedName>
</protein>
<dbReference type="EMBL" id="MN739934">
    <property type="protein sequence ID" value="QHT78594.1"/>
    <property type="molecule type" value="Genomic_DNA"/>
</dbReference>
<dbReference type="InterPro" id="IPR043882">
    <property type="entry name" value="DUF5850"/>
</dbReference>
<organism evidence="1">
    <name type="scientific">viral metagenome</name>
    <dbReference type="NCBI Taxonomy" id="1070528"/>
    <lineage>
        <taxon>unclassified sequences</taxon>
        <taxon>metagenomes</taxon>
        <taxon>organismal metagenomes</taxon>
    </lineage>
</organism>
<sequence>MSQNILPLGLALLAGSFLMFTNSKSKREGFRADEIVTGGPASANSVGPGQQGIMAGPSNYPSIPSVRSDVNGTIQSAMRATAPGQMSASGASFTNGSGSPVDYKSIGSYTQNTLLRNNLLTSDQVTQALKDVYGGKTPQLQSAQDLLPMPDMKYSSTIDPTNPQNFIYDRTLFARLKRRYGNGVDFIRGDIDIKPEYRGWFDIRPPSDVDLVQGYFDKYIDIEQQTAIQDSIFTRNTPISAIEEGKVNPWGKTYLLPGVDNQTSSRFGGL</sequence>
<accession>A0A6C0HDT5</accession>
<reference evidence="1" key="1">
    <citation type="journal article" date="2020" name="Nature">
        <title>Giant virus diversity and host interactions through global metagenomics.</title>
        <authorList>
            <person name="Schulz F."/>
            <person name="Roux S."/>
            <person name="Paez-Espino D."/>
            <person name="Jungbluth S."/>
            <person name="Walsh D.A."/>
            <person name="Denef V.J."/>
            <person name="McMahon K.D."/>
            <person name="Konstantinidis K.T."/>
            <person name="Eloe-Fadrosh E.A."/>
            <person name="Kyrpides N.C."/>
            <person name="Woyke T."/>
        </authorList>
    </citation>
    <scope>NUCLEOTIDE SEQUENCE</scope>
    <source>
        <strain evidence="1">GVMAG-M-3300023179-92</strain>
    </source>
</reference>
<proteinExistence type="predicted"/>
<evidence type="ECO:0000313" key="1">
    <source>
        <dbReference type="EMBL" id="QHT78594.1"/>
    </source>
</evidence>